<keyword evidence="5" id="KW-1185">Reference proteome</keyword>
<dbReference type="RefSeq" id="WP_145192537.1">
    <property type="nucleotide sequence ID" value="NZ_CP036266.1"/>
</dbReference>
<dbReference type="EMBL" id="CP036266">
    <property type="protein sequence ID" value="QDT24123.1"/>
    <property type="molecule type" value="Genomic_DNA"/>
</dbReference>
<evidence type="ECO:0000256" key="3">
    <source>
        <dbReference type="SAM" id="Coils"/>
    </source>
</evidence>
<evidence type="ECO:0000256" key="1">
    <source>
        <dbReference type="ARBA" id="ARBA00004196"/>
    </source>
</evidence>
<evidence type="ECO:0000313" key="5">
    <source>
        <dbReference type="Proteomes" id="UP000320421"/>
    </source>
</evidence>
<dbReference type="OrthoDB" id="9791520at2"/>
<name>A0A517PXL9_9PLAN</name>
<sequence>MSRKSILITVGLLAVLGLYYLFSEAPQPVDVTAAETGTVKAFIEERAKTSLPRIYRIAMPLNGRVMPITVQEDEKVTQGQVIAEMDTSDLDAEVAKARYRVEQYARKIIEQSDNRLEDNSLDQFDEFLKSMNLTVEAASKQQDASKAKWTYARDEYDRKYQLFQKNALSASELSEADLFKKQSEIDYQKDILTWRALQAIQSAMQIGKISIQKYKEKKVLSEAVLQEEKKEAESQLEQLQRDRNRATMRSPIDGTVLAKHFSNERTLPAGEILLELGQLDDLEVEADVLSQYVGNIHVGSPVDIEGPAIGPEPVQGKVKRIYPKGFTKISSLGVEQQRVKVIIGFDRNIFKQLQQQQRTLGTDFRVRVKIYTDIKPDVVKVSRSTLFRNGSGQWQAYVVRNNRTVLVDVEPGVMNDFEAEIKAGIKAGDRLIVAPSMNLTSGQSVEPHLIKNLERSPAD</sequence>
<dbReference type="Proteomes" id="UP000320421">
    <property type="component" value="Chromosome"/>
</dbReference>
<dbReference type="Gene3D" id="2.40.50.100">
    <property type="match status" value="2"/>
</dbReference>
<keyword evidence="2 3" id="KW-0175">Coiled coil</keyword>
<feature type="coiled-coil region" evidence="3">
    <location>
        <begin position="211"/>
        <end position="249"/>
    </location>
</feature>
<dbReference type="Gene3D" id="2.40.30.170">
    <property type="match status" value="1"/>
</dbReference>
<evidence type="ECO:0000313" key="4">
    <source>
        <dbReference type="EMBL" id="QDT24123.1"/>
    </source>
</evidence>
<dbReference type="PANTHER" id="PTHR32347:SF29">
    <property type="entry name" value="UPF0194 MEMBRANE PROTEIN YBHG"/>
    <property type="match status" value="1"/>
</dbReference>
<dbReference type="Gene3D" id="2.40.420.20">
    <property type="match status" value="1"/>
</dbReference>
<dbReference type="PANTHER" id="PTHR32347">
    <property type="entry name" value="EFFLUX SYSTEM COMPONENT YKNX-RELATED"/>
    <property type="match status" value="1"/>
</dbReference>
<dbReference type="InterPro" id="IPR050465">
    <property type="entry name" value="UPF0194_transport"/>
</dbReference>
<comment type="subcellular location">
    <subcellularLocation>
        <location evidence="1">Cell envelope</location>
    </subcellularLocation>
</comment>
<gene>
    <name evidence="4" type="ORF">HG66A1_59540</name>
</gene>
<dbReference type="AlphaFoldDB" id="A0A517PXL9"/>
<protein>
    <submittedName>
        <fullName evidence="4">Putative efflux pump membrane fusion protein</fullName>
    </submittedName>
</protein>
<accession>A0A517PXL9</accession>
<proteinExistence type="predicted"/>
<dbReference type="Gene3D" id="1.10.287.470">
    <property type="entry name" value="Helix hairpin bin"/>
    <property type="match status" value="1"/>
</dbReference>
<organism evidence="4 5">
    <name type="scientific">Gimesia chilikensis</name>
    <dbReference type="NCBI Taxonomy" id="2605989"/>
    <lineage>
        <taxon>Bacteria</taxon>
        <taxon>Pseudomonadati</taxon>
        <taxon>Planctomycetota</taxon>
        <taxon>Planctomycetia</taxon>
        <taxon>Planctomycetales</taxon>
        <taxon>Planctomycetaceae</taxon>
        <taxon>Gimesia</taxon>
    </lineage>
</organism>
<evidence type="ECO:0000256" key="2">
    <source>
        <dbReference type="ARBA" id="ARBA00023054"/>
    </source>
</evidence>
<reference evidence="4 5" key="1">
    <citation type="submission" date="2019-02" db="EMBL/GenBank/DDBJ databases">
        <title>Deep-cultivation of Planctomycetes and their phenomic and genomic characterization uncovers novel biology.</title>
        <authorList>
            <person name="Wiegand S."/>
            <person name="Jogler M."/>
            <person name="Boedeker C."/>
            <person name="Pinto D."/>
            <person name="Vollmers J."/>
            <person name="Rivas-Marin E."/>
            <person name="Kohn T."/>
            <person name="Peeters S.H."/>
            <person name="Heuer A."/>
            <person name="Rast P."/>
            <person name="Oberbeckmann S."/>
            <person name="Bunk B."/>
            <person name="Jeske O."/>
            <person name="Meyerdierks A."/>
            <person name="Storesund J.E."/>
            <person name="Kallscheuer N."/>
            <person name="Luecker S."/>
            <person name="Lage O.M."/>
            <person name="Pohl T."/>
            <person name="Merkel B.J."/>
            <person name="Hornburger P."/>
            <person name="Mueller R.-W."/>
            <person name="Bruemmer F."/>
            <person name="Labrenz M."/>
            <person name="Spormann A.M."/>
            <person name="Op den Camp H."/>
            <person name="Overmann J."/>
            <person name="Amann R."/>
            <person name="Jetten M.S.M."/>
            <person name="Mascher T."/>
            <person name="Medema M.H."/>
            <person name="Devos D.P."/>
            <person name="Kaster A.-K."/>
            <person name="Ovreas L."/>
            <person name="Rohde M."/>
            <person name="Galperin M.Y."/>
            <person name="Jogler C."/>
        </authorList>
    </citation>
    <scope>NUCLEOTIDE SEQUENCE [LARGE SCALE GENOMIC DNA]</scope>
    <source>
        <strain evidence="4 5">HG66A1</strain>
    </source>
</reference>
<dbReference type="GO" id="GO:0042597">
    <property type="term" value="C:periplasmic space"/>
    <property type="evidence" value="ECO:0007669"/>
    <property type="project" value="UniProtKB-SubCell"/>
</dbReference>